<dbReference type="InterPro" id="IPR001173">
    <property type="entry name" value="Glyco_trans_2-like"/>
</dbReference>
<dbReference type="RefSeq" id="WP_054522561.1">
    <property type="nucleotide sequence ID" value="NZ_LGKO01000006.1"/>
</dbReference>
<accession>A0A0N8GPW6</accession>
<dbReference type="EMBL" id="LGKO01000006">
    <property type="protein sequence ID" value="KPL82042.1"/>
    <property type="molecule type" value="Genomic_DNA"/>
</dbReference>
<feature type="domain" description="Glycosyltransferase 2-like" evidence="1">
    <location>
        <begin position="35"/>
        <end position="157"/>
    </location>
</feature>
<dbReference type="STRING" id="869279.SE15_13045"/>
<dbReference type="AlphaFoldDB" id="A0A0N8GPW6"/>
<reference evidence="2 3" key="1">
    <citation type="submission" date="2015-07" db="EMBL/GenBank/DDBJ databases">
        <title>Whole genome sequence of Thermanaerothrix daxensis DSM 23592.</title>
        <authorList>
            <person name="Hemp J."/>
            <person name="Ward L.M."/>
            <person name="Pace L.A."/>
            <person name="Fischer W.W."/>
        </authorList>
    </citation>
    <scope>NUCLEOTIDE SEQUENCE [LARGE SCALE GENOMIC DNA]</scope>
    <source>
        <strain evidence="2 3">GNS-1</strain>
    </source>
</reference>
<dbReference type="SUPFAM" id="SSF53448">
    <property type="entry name" value="Nucleotide-diphospho-sugar transferases"/>
    <property type="match status" value="1"/>
</dbReference>
<dbReference type="CDD" id="cd00761">
    <property type="entry name" value="Glyco_tranf_GTA_type"/>
    <property type="match status" value="1"/>
</dbReference>
<name>A0A0N8GPW6_9CHLR</name>
<dbReference type="Proteomes" id="UP000050544">
    <property type="component" value="Unassembled WGS sequence"/>
</dbReference>
<protein>
    <recommendedName>
        <fullName evidence="1">Glycosyltransferase 2-like domain-containing protein</fullName>
    </recommendedName>
</protein>
<organism evidence="2 3">
    <name type="scientific">Thermanaerothrix daxensis</name>
    <dbReference type="NCBI Taxonomy" id="869279"/>
    <lineage>
        <taxon>Bacteria</taxon>
        <taxon>Bacillati</taxon>
        <taxon>Chloroflexota</taxon>
        <taxon>Anaerolineae</taxon>
        <taxon>Anaerolineales</taxon>
        <taxon>Anaerolineaceae</taxon>
        <taxon>Thermanaerothrix</taxon>
    </lineage>
</organism>
<keyword evidence="3" id="KW-1185">Reference proteome</keyword>
<dbReference type="OrthoDB" id="156755at2"/>
<gene>
    <name evidence="2" type="ORF">SE15_13045</name>
</gene>
<dbReference type="Gene3D" id="3.90.550.10">
    <property type="entry name" value="Spore Coat Polysaccharide Biosynthesis Protein SpsA, Chain A"/>
    <property type="match status" value="1"/>
</dbReference>
<comment type="caution">
    <text evidence="2">The sequence shown here is derived from an EMBL/GenBank/DDBJ whole genome shotgun (WGS) entry which is preliminary data.</text>
</comment>
<dbReference type="Pfam" id="PF00535">
    <property type="entry name" value="Glycos_transf_2"/>
    <property type="match status" value="1"/>
</dbReference>
<evidence type="ECO:0000313" key="3">
    <source>
        <dbReference type="Proteomes" id="UP000050544"/>
    </source>
</evidence>
<proteinExistence type="predicted"/>
<evidence type="ECO:0000259" key="1">
    <source>
        <dbReference type="Pfam" id="PF00535"/>
    </source>
</evidence>
<evidence type="ECO:0000313" key="2">
    <source>
        <dbReference type="EMBL" id="KPL82042.1"/>
    </source>
</evidence>
<dbReference type="InterPro" id="IPR029044">
    <property type="entry name" value="Nucleotide-diphossugar_trans"/>
</dbReference>
<sequence>MRIGQNPAKFVHEVARPERITVAILNYIPFLSGFYAEMLEVLRTCLESVRHEAGLPFDLLVFDNGSCAEVQDYLLGEQRAGRIQYLWLSEKNLGKGGAWNLILSGAPGEIIAYADNDVLFYPGWLSESVRVLETFPRVGMVTSRPFITKPEYLTHTLAWARSDPEARVEEGKFIPWETYFEFARSLGQEPEVIRQDFEKDTCFRITYRGVSAIAGASHWQFVAYKSVLAEFLPFDMNRPMGQVKQLDERMNQAGYLRLMLTEPRVMNMSNTLRGIRRPEVPASGPARRWRVWDWAPVRKALLSLHDAIFRLYFDR</sequence>